<proteinExistence type="predicted"/>
<sequence>MLTNVQPTTVNMRTFSCTSKITHVGNLNINGFILSSVYYSPNGKSNLISQSQLEDHGFKYFSKIQMIVIKSGKQIVKSFSRKGNVYVSKIAQPTPQINKLSSPAHHPQPD</sequence>
<dbReference type="Proteomes" id="UP000765509">
    <property type="component" value="Unassembled WGS sequence"/>
</dbReference>
<name>A0A9Q3BX60_9BASI</name>
<accession>A0A9Q3BX60</accession>
<evidence type="ECO:0000313" key="1">
    <source>
        <dbReference type="EMBL" id="MBW0472938.1"/>
    </source>
</evidence>
<dbReference type="AlphaFoldDB" id="A0A9Q3BX60"/>
<protein>
    <submittedName>
        <fullName evidence="1">Uncharacterized protein</fullName>
    </submittedName>
</protein>
<dbReference type="EMBL" id="AVOT02003250">
    <property type="protein sequence ID" value="MBW0472938.1"/>
    <property type="molecule type" value="Genomic_DNA"/>
</dbReference>
<dbReference type="OrthoDB" id="1706811at2759"/>
<comment type="caution">
    <text evidence="1">The sequence shown here is derived from an EMBL/GenBank/DDBJ whole genome shotgun (WGS) entry which is preliminary data.</text>
</comment>
<keyword evidence="2" id="KW-1185">Reference proteome</keyword>
<organism evidence="1 2">
    <name type="scientific">Austropuccinia psidii MF-1</name>
    <dbReference type="NCBI Taxonomy" id="1389203"/>
    <lineage>
        <taxon>Eukaryota</taxon>
        <taxon>Fungi</taxon>
        <taxon>Dikarya</taxon>
        <taxon>Basidiomycota</taxon>
        <taxon>Pucciniomycotina</taxon>
        <taxon>Pucciniomycetes</taxon>
        <taxon>Pucciniales</taxon>
        <taxon>Sphaerophragmiaceae</taxon>
        <taxon>Austropuccinia</taxon>
    </lineage>
</organism>
<reference evidence="1" key="1">
    <citation type="submission" date="2021-03" db="EMBL/GenBank/DDBJ databases">
        <title>Draft genome sequence of rust myrtle Austropuccinia psidii MF-1, a brazilian biotype.</title>
        <authorList>
            <person name="Quecine M.C."/>
            <person name="Pachon D.M.R."/>
            <person name="Bonatelli M.L."/>
            <person name="Correr F.H."/>
            <person name="Franceschini L.M."/>
            <person name="Leite T.F."/>
            <person name="Margarido G.R.A."/>
            <person name="Almeida C.A."/>
            <person name="Ferrarezi J.A."/>
            <person name="Labate C.A."/>
        </authorList>
    </citation>
    <scope>NUCLEOTIDE SEQUENCE</scope>
    <source>
        <strain evidence="1">MF-1</strain>
    </source>
</reference>
<evidence type="ECO:0000313" key="2">
    <source>
        <dbReference type="Proteomes" id="UP000765509"/>
    </source>
</evidence>
<gene>
    <name evidence="1" type="ORF">O181_012653</name>
</gene>